<keyword evidence="2" id="KW-1185">Reference proteome</keyword>
<reference evidence="2" key="1">
    <citation type="submission" date="2019-07" db="EMBL/GenBank/DDBJ databases">
        <title>Chitinimonas sp. nov., isolated from Ny-Alesund, arctica soil.</title>
        <authorList>
            <person name="Xu Q."/>
            <person name="Peng F."/>
        </authorList>
    </citation>
    <scope>NUCLEOTIDE SEQUENCE [LARGE SCALE GENOMIC DNA]</scope>
    <source>
        <strain evidence="2">R3-44</strain>
    </source>
</reference>
<accession>A0A516SF34</accession>
<dbReference type="OrthoDB" id="8780755at2"/>
<dbReference type="Proteomes" id="UP000317550">
    <property type="component" value="Chromosome"/>
</dbReference>
<gene>
    <name evidence="1" type="ORF">FNU76_10465</name>
</gene>
<evidence type="ECO:0000313" key="1">
    <source>
        <dbReference type="EMBL" id="QDQ26752.1"/>
    </source>
</evidence>
<dbReference type="KEGG" id="cari:FNU76_10465"/>
<proteinExistence type="predicted"/>
<dbReference type="AlphaFoldDB" id="A0A516SF34"/>
<evidence type="ECO:0000313" key="2">
    <source>
        <dbReference type="Proteomes" id="UP000317550"/>
    </source>
</evidence>
<dbReference type="RefSeq" id="WP_144278146.1">
    <property type="nucleotide sequence ID" value="NZ_CP041730.1"/>
</dbReference>
<sequence>MKFEDSIRHDAEENGAFFDVCGAMRLFRKGHPDHIGFSTSEATALHGCAFTHNHPNGGAFSVADVKIACSMELQELRVVTKQFRFIMRPGSQGWPISTRISHVHSQSEIVANNEIRHMLSAGHLSYYHCAAELDHQIWVQLAHRLGLTYRREKS</sequence>
<organism evidence="1 2">
    <name type="scientific">Chitinimonas arctica</name>
    <dbReference type="NCBI Taxonomy" id="2594795"/>
    <lineage>
        <taxon>Bacteria</taxon>
        <taxon>Pseudomonadati</taxon>
        <taxon>Pseudomonadota</taxon>
        <taxon>Betaproteobacteria</taxon>
        <taxon>Neisseriales</taxon>
        <taxon>Chitinibacteraceae</taxon>
        <taxon>Chitinimonas</taxon>
    </lineage>
</organism>
<dbReference type="EMBL" id="CP041730">
    <property type="protein sequence ID" value="QDQ26752.1"/>
    <property type="molecule type" value="Genomic_DNA"/>
</dbReference>
<name>A0A516SF34_9NEIS</name>
<protein>
    <submittedName>
        <fullName evidence="1">Uncharacterized protein</fullName>
    </submittedName>
</protein>